<dbReference type="Proteomes" id="UP001273209">
    <property type="component" value="Unassembled WGS sequence"/>
</dbReference>
<evidence type="ECO:0000313" key="2">
    <source>
        <dbReference type="EMBL" id="KAK4063225.1"/>
    </source>
</evidence>
<accession>A0AAE1I6B3</accession>
<feature type="region of interest" description="Disordered" evidence="1">
    <location>
        <begin position="215"/>
        <end position="247"/>
    </location>
</feature>
<keyword evidence="3" id="KW-1185">Reference proteome</keyword>
<gene>
    <name evidence="2" type="ORF">Triagg1_9610</name>
</gene>
<dbReference type="EMBL" id="JAWRVG010000056">
    <property type="protein sequence ID" value="KAK4063225.1"/>
    <property type="molecule type" value="Genomic_DNA"/>
</dbReference>
<dbReference type="GeneID" id="87924492"/>
<proteinExistence type="predicted"/>
<name>A0AAE1I6B3_9HYPO</name>
<organism evidence="2 3">
    <name type="scientific">Trichoderma aggressivum f. europaeum</name>
    <dbReference type="NCBI Taxonomy" id="173218"/>
    <lineage>
        <taxon>Eukaryota</taxon>
        <taxon>Fungi</taxon>
        <taxon>Dikarya</taxon>
        <taxon>Ascomycota</taxon>
        <taxon>Pezizomycotina</taxon>
        <taxon>Sordariomycetes</taxon>
        <taxon>Hypocreomycetidae</taxon>
        <taxon>Hypocreales</taxon>
        <taxon>Hypocreaceae</taxon>
        <taxon>Trichoderma</taxon>
    </lineage>
</organism>
<sequence>MRQKIMYQSGRALEFVREQLSRGGGVQFAEPPARIAPPRLLDAVLEQQETWTQADNRSTNSLEGKGCHPTYQLHPTCSFAKKRRLQHRHFGDLTTTSLDLGGRNKGLGVGRRQKWLTGADDMGGRQCEMGIGQLDSAPGANRSGFWAPTTDKKSLRSQAVCHSRSTSPADLSIHSFGLQSVLDRRMLVFTLLPVYLISGPRNAFIGAYPLEAQSFQPTRPHSGEPDAGDPTRPSGTQRHSRWRPLERPEYRYSISTEDSVEKLASSEAATQGANDVLDMIVRGRQTTCCDAAELSLCRSEAASTPYKWHACATASIGTRITSASDVCTQSNKAIPKQPAGAKEYGANHDPESIAALTPGSGPSPSTAMLILFSQSGAYITLAHRQDLDVLPRKGPEQISSSIK</sequence>
<comment type="caution">
    <text evidence="2">The sequence shown here is derived from an EMBL/GenBank/DDBJ whole genome shotgun (WGS) entry which is preliminary data.</text>
</comment>
<dbReference type="RefSeq" id="XP_062751427.1">
    <property type="nucleotide sequence ID" value="XM_062904587.1"/>
</dbReference>
<protein>
    <submittedName>
        <fullName evidence="2">Uncharacterized protein</fullName>
    </submittedName>
</protein>
<evidence type="ECO:0000256" key="1">
    <source>
        <dbReference type="SAM" id="MobiDB-lite"/>
    </source>
</evidence>
<dbReference type="AlphaFoldDB" id="A0AAE1I6B3"/>
<evidence type="ECO:0000313" key="3">
    <source>
        <dbReference type="Proteomes" id="UP001273209"/>
    </source>
</evidence>
<reference evidence="2" key="1">
    <citation type="submission" date="2023-11" db="EMBL/GenBank/DDBJ databases">
        <title>The genome sequences of three competitors of mushroom-forming fungi.</title>
        <authorList>
            <person name="Beijen E."/>
            <person name="Ohm R.A."/>
        </authorList>
    </citation>
    <scope>NUCLEOTIDE SEQUENCE</scope>
    <source>
        <strain evidence="2">CBS 100526</strain>
    </source>
</reference>